<gene>
    <name evidence="3" type="ORF">Pfra01_002390100</name>
</gene>
<accession>A0A9W6YA96</accession>
<dbReference type="EMBL" id="BSXT01003978">
    <property type="protein sequence ID" value="GMF56367.1"/>
    <property type="molecule type" value="Genomic_DNA"/>
</dbReference>
<dbReference type="AlphaFoldDB" id="A0A9W6YA96"/>
<dbReference type="Pfam" id="PF22936">
    <property type="entry name" value="Pol_BBD"/>
    <property type="match status" value="1"/>
</dbReference>
<dbReference type="Gene3D" id="4.10.60.10">
    <property type="entry name" value="Zinc finger, CCHC-type"/>
    <property type="match status" value="1"/>
</dbReference>
<evidence type="ECO:0000313" key="3">
    <source>
        <dbReference type="EMBL" id="GMF56367.1"/>
    </source>
</evidence>
<dbReference type="GO" id="GO:0008270">
    <property type="term" value="F:zinc ion binding"/>
    <property type="evidence" value="ECO:0007669"/>
    <property type="project" value="UniProtKB-KW"/>
</dbReference>
<dbReference type="OrthoDB" id="100714at2759"/>
<dbReference type="GO" id="GO:0003676">
    <property type="term" value="F:nucleic acid binding"/>
    <property type="evidence" value="ECO:0007669"/>
    <property type="project" value="InterPro"/>
</dbReference>
<dbReference type="SMART" id="SM00343">
    <property type="entry name" value="ZnF_C2HC"/>
    <property type="match status" value="1"/>
</dbReference>
<dbReference type="Proteomes" id="UP001165121">
    <property type="component" value="Unassembled WGS sequence"/>
</dbReference>
<dbReference type="InterPro" id="IPR054722">
    <property type="entry name" value="PolX-like_BBD"/>
</dbReference>
<feature type="domain" description="CCHC-type" evidence="2">
    <location>
        <begin position="174"/>
        <end position="190"/>
    </location>
</feature>
<evidence type="ECO:0000259" key="2">
    <source>
        <dbReference type="PROSITE" id="PS50158"/>
    </source>
</evidence>
<dbReference type="PANTHER" id="PTHR47592:SF27">
    <property type="entry name" value="OS08G0421700 PROTEIN"/>
    <property type="match status" value="1"/>
</dbReference>
<dbReference type="InterPro" id="IPR036875">
    <property type="entry name" value="Znf_CCHC_sf"/>
</dbReference>
<organism evidence="3 4">
    <name type="scientific">Phytophthora fragariaefolia</name>
    <dbReference type="NCBI Taxonomy" id="1490495"/>
    <lineage>
        <taxon>Eukaryota</taxon>
        <taxon>Sar</taxon>
        <taxon>Stramenopiles</taxon>
        <taxon>Oomycota</taxon>
        <taxon>Peronosporomycetes</taxon>
        <taxon>Peronosporales</taxon>
        <taxon>Peronosporaceae</taxon>
        <taxon>Phytophthora</taxon>
    </lineage>
</organism>
<proteinExistence type="predicted"/>
<reference evidence="3" key="1">
    <citation type="submission" date="2023-04" db="EMBL/GenBank/DDBJ databases">
        <title>Phytophthora fragariaefolia NBRC 109709.</title>
        <authorList>
            <person name="Ichikawa N."/>
            <person name="Sato H."/>
            <person name="Tonouchi N."/>
        </authorList>
    </citation>
    <scope>NUCLEOTIDE SEQUENCE</scope>
    <source>
        <strain evidence="3">NBRC 109709</strain>
    </source>
</reference>
<sequence>MSPSYADTVKLVEDNYFHWGFNMRMMLSRKGLLTRIVKPEFDAVRDWSTVQWKTNDPKALGGIAGDVSLTYRVYICGATTAAEAWRLLEEQFNRNTPKNRLIVAKKLHNFKMESETRFAVYFDGIVPDDQYRTPLAYAIQALSGVDVSDESSSTQEKAFASKTKEFGKRLVIGKCFYCKKPGHKESECRKKNADEGRGQVARATSDFAFTATGEMEKSEWPVDSGASSHMTSIRDKFVSMKELKVLVRITIADCTKIDAVATGTVGFKLMNGTTVILSDVSYILEIDGSLISVSSWPRRTSWRCSARTSVYFAFAMQRSWRRNVVGMSISCRQ</sequence>
<evidence type="ECO:0000313" key="4">
    <source>
        <dbReference type="Proteomes" id="UP001165121"/>
    </source>
</evidence>
<comment type="caution">
    <text evidence="3">The sequence shown here is derived from an EMBL/GenBank/DDBJ whole genome shotgun (WGS) entry which is preliminary data.</text>
</comment>
<dbReference type="SUPFAM" id="SSF57756">
    <property type="entry name" value="Retrovirus zinc finger-like domains"/>
    <property type="match status" value="1"/>
</dbReference>
<keyword evidence="1" id="KW-0479">Metal-binding</keyword>
<keyword evidence="1" id="KW-0862">Zinc</keyword>
<evidence type="ECO:0000256" key="1">
    <source>
        <dbReference type="PROSITE-ProRule" id="PRU00047"/>
    </source>
</evidence>
<name>A0A9W6YA96_9STRA</name>
<dbReference type="InterPro" id="IPR001878">
    <property type="entry name" value="Znf_CCHC"/>
</dbReference>
<protein>
    <submittedName>
        <fullName evidence="3">Unnamed protein product</fullName>
    </submittedName>
</protein>
<dbReference type="Pfam" id="PF14223">
    <property type="entry name" value="Retrotran_gag_2"/>
    <property type="match status" value="1"/>
</dbReference>
<keyword evidence="4" id="KW-1185">Reference proteome</keyword>
<keyword evidence="1" id="KW-0863">Zinc-finger</keyword>
<dbReference type="PANTHER" id="PTHR47592">
    <property type="entry name" value="PBF68 PROTEIN"/>
    <property type="match status" value="1"/>
</dbReference>
<dbReference type="PROSITE" id="PS50158">
    <property type="entry name" value="ZF_CCHC"/>
    <property type="match status" value="1"/>
</dbReference>